<evidence type="ECO:0000256" key="4">
    <source>
        <dbReference type="ARBA" id="ARBA00022692"/>
    </source>
</evidence>
<evidence type="ECO:0000313" key="9">
    <source>
        <dbReference type="EMBL" id="GIF89831.1"/>
    </source>
</evidence>
<name>A0A8J3NRT0_9ACTN</name>
<proteinExistence type="predicted"/>
<dbReference type="EMBL" id="BONG01000018">
    <property type="protein sequence ID" value="GIF89831.1"/>
    <property type="molecule type" value="Genomic_DNA"/>
</dbReference>
<feature type="transmembrane region" description="Helical" evidence="7">
    <location>
        <begin position="343"/>
        <end position="363"/>
    </location>
</feature>
<protein>
    <submittedName>
        <fullName evidence="9">MFS transporter</fullName>
    </submittedName>
</protein>
<dbReference type="InterPro" id="IPR020846">
    <property type="entry name" value="MFS_dom"/>
</dbReference>
<dbReference type="Proteomes" id="UP000619293">
    <property type="component" value="Unassembled WGS sequence"/>
</dbReference>
<feature type="transmembrane region" description="Helical" evidence="7">
    <location>
        <begin position="63"/>
        <end position="83"/>
    </location>
</feature>
<dbReference type="GO" id="GO:0022857">
    <property type="term" value="F:transmembrane transporter activity"/>
    <property type="evidence" value="ECO:0007669"/>
    <property type="project" value="InterPro"/>
</dbReference>
<keyword evidence="4 7" id="KW-0812">Transmembrane</keyword>
<feature type="domain" description="Major facilitator superfamily (MFS) profile" evidence="8">
    <location>
        <begin position="1"/>
        <end position="405"/>
    </location>
</feature>
<reference evidence="9 10" key="1">
    <citation type="submission" date="2021-01" db="EMBL/GenBank/DDBJ databases">
        <title>Whole genome shotgun sequence of Catellatospora chokoriensis NBRC 107358.</title>
        <authorList>
            <person name="Komaki H."/>
            <person name="Tamura T."/>
        </authorList>
    </citation>
    <scope>NUCLEOTIDE SEQUENCE [LARGE SCALE GENOMIC DNA]</scope>
    <source>
        <strain evidence="9 10">NBRC 107358</strain>
    </source>
</reference>
<feature type="transmembrane region" description="Helical" evidence="7">
    <location>
        <begin position="112"/>
        <end position="129"/>
    </location>
</feature>
<keyword evidence="3" id="KW-1003">Cell membrane</keyword>
<accession>A0A8J3NRT0</accession>
<dbReference type="RefSeq" id="WP_191838976.1">
    <property type="nucleotide sequence ID" value="NZ_BAAALB010000008.1"/>
</dbReference>
<dbReference type="PROSITE" id="PS50850">
    <property type="entry name" value="MFS"/>
    <property type="match status" value="1"/>
</dbReference>
<dbReference type="AlphaFoldDB" id="A0A8J3NRT0"/>
<feature type="transmembrane region" description="Helical" evidence="7">
    <location>
        <begin position="150"/>
        <end position="171"/>
    </location>
</feature>
<keyword evidence="5 7" id="KW-1133">Transmembrane helix</keyword>
<evidence type="ECO:0000256" key="1">
    <source>
        <dbReference type="ARBA" id="ARBA00004651"/>
    </source>
</evidence>
<feature type="transmembrane region" description="Helical" evidence="7">
    <location>
        <begin position="177"/>
        <end position="200"/>
    </location>
</feature>
<keyword evidence="10" id="KW-1185">Reference proteome</keyword>
<dbReference type="GO" id="GO:0005886">
    <property type="term" value="C:plasma membrane"/>
    <property type="evidence" value="ECO:0007669"/>
    <property type="project" value="UniProtKB-SubCell"/>
</dbReference>
<dbReference type="InterPro" id="IPR036259">
    <property type="entry name" value="MFS_trans_sf"/>
</dbReference>
<comment type="caution">
    <text evidence="9">The sequence shown here is derived from an EMBL/GenBank/DDBJ whole genome shotgun (WGS) entry which is preliminary data.</text>
</comment>
<evidence type="ECO:0000256" key="5">
    <source>
        <dbReference type="ARBA" id="ARBA00022989"/>
    </source>
</evidence>
<dbReference type="PANTHER" id="PTHR23517">
    <property type="entry name" value="RESISTANCE PROTEIN MDTM, PUTATIVE-RELATED-RELATED"/>
    <property type="match status" value="1"/>
</dbReference>
<organism evidence="9 10">
    <name type="scientific">Catellatospora chokoriensis</name>
    <dbReference type="NCBI Taxonomy" id="310353"/>
    <lineage>
        <taxon>Bacteria</taxon>
        <taxon>Bacillati</taxon>
        <taxon>Actinomycetota</taxon>
        <taxon>Actinomycetes</taxon>
        <taxon>Micromonosporales</taxon>
        <taxon>Micromonosporaceae</taxon>
        <taxon>Catellatospora</taxon>
    </lineage>
</organism>
<sequence>MTTLVAAPHYRGKHAPPPIPSLGRTCWTLLAAVGTARLGYFVVPFLSYWLVTDRALTATQTSLVLTAFGLGWAAATPLGGWLSDRYSRRHVIIVSAFGASAAYLALGLSHSLWSLTVFAALAGCMFDLYRPASQALITDTVPEQRRARALAALYLVMNTSRGVACIVGGALAESNFVALFVLNAAANAAFGIIAAAALPPDPARAPGQKSRWGEALADRRLIAFTAITAVFFTIHMQSMITIPVVAAELGATPALYGLILAADPAAVLIAQLAMQRRLEHQDPIRVCAIGIATVGTGLAITGIGTSVTWLILTTPIWVAGEVAFFAVAPAVVASLAPDHLRGTYFGIWGSAMGLSAVVAPLAAGAVTAMSGTAGLWTFCALGGLATAAGCLRLGGRLAPALNPLT</sequence>
<evidence type="ECO:0000259" key="8">
    <source>
        <dbReference type="PROSITE" id="PS50850"/>
    </source>
</evidence>
<evidence type="ECO:0000256" key="6">
    <source>
        <dbReference type="ARBA" id="ARBA00023136"/>
    </source>
</evidence>
<feature type="transmembrane region" description="Helical" evidence="7">
    <location>
        <begin position="90"/>
        <end position="106"/>
    </location>
</feature>
<feature type="transmembrane region" description="Helical" evidence="7">
    <location>
        <begin position="316"/>
        <end position="336"/>
    </location>
</feature>
<gene>
    <name evidence="9" type="ORF">Cch02nite_32750</name>
</gene>
<dbReference type="PANTHER" id="PTHR23517:SF2">
    <property type="entry name" value="MULTIDRUG RESISTANCE PROTEIN MDTH"/>
    <property type="match status" value="1"/>
</dbReference>
<feature type="transmembrane region" description="Helical" evidence="7">
    <location>
        <begin position="254"/>
        <end position="274"/>
    </location>
</feature>
<keyword evidence="6 7" id="KW-0472">Membrane</keyword>
<evidence type="ECO:0000313" key="10">
    <source>
        <dbReference type="Proteomes" id="UP000619293"/>
    </source>
</evidence>
<evidence type="ECO:0000256" key="7">
    <source>
        <dbReference type="SAM" id="Phobius"/>
    </source>
</evidence>
<keyword evidence="2" id="KW-0813">Transport</keyword>
<dbReference type="InterPro" id="IPR050171">
    <property type="entry name" value="MFS_Transporters"/>
</dbReference>
<evidence type="ECO:0000256" key="3">
    <source>
        <dbReference type="ARBA" id="ARBA00022475"/>
    </source>
</evidence>
<feature type="transmembrane region" description="Helical" evidence="7">
    <location>
        <begin position="286"/>
        <end position="310"/>
    </location>
</feature>
<feature type="transmembrane region" description="Helical" evidence="7">
    <location>
        <begin position="27"/>
        <end position="51"/>
    </location>
</feature>
<dbReference type="Pfam" id="PF07690">
    <property type="entry name" value="MFS_1"/>
    <property type="match status" value="1"/>
</dbReference>
<dbReference type="SUPFAM" id="SSF103473">
    <property type="entry name" value="MFS general substrate transporter"/>
    <property type="match status" value="1"/>
</dbReference>
<comment type="subcellular location">
    <subcellularLocation>
        <location evidence="1">Cell membrane</location>
        <topology evidence="1">Multi-pass membrane protein</topology>
    </subcellularLocation>
</comment>
<feature type="transmembrane region" description="Helical" evidence="7">
    <location>
        <begin position="221"/>
        <end position="242"/>
    </location>
</feature>
<dbReference type="Gene3D" id="1.20.1250.20">
    <property type="entry name" value="MFS general substrate transporter like domains"/>
    <property type="match status" value="1"/>
</dbReference>
<feature type="transmembrane region" description="Helical" evidence="7">
    <location>
        <begin position="375"/>
        <end position="394"/>
    </location>
</feature>
<evidence type="ECO:0000256" key="2">
    <source>
        <dbReference type="ARBA" id="ARBA00022448"/>
    </source>
</evidence>
<dbReference type="InterPro" id="IPR011701">
    <property type="entry name" value="MFS"/>
</dbReference>